<evidence type="ECO:0000313" key="1">
    <source>
        <dbReference type="EMBL" id="KZV91732.1"/>
    </source>
</evidence>
<dbReference type="AlphaFoldDB" id="A0A165HBS8"/>
<reference evidence="1 2" key="1">
    <citation type="journal article" date="2016" name="Mol. Biol. Evol.">
        <title>Comparative Genomics of Early-Diverging Mushroom-Forming Fungi Provides Insights into the Origins of Lignocellulose Decay Capabilities.</title>
        <authorList>
            <person name="Nagy L.G."/>
            <person name="Riley R."/>
            <person name="Tritt A."/>
            <person name="Adam C."/>
            <person name="Daum C."/>
            <person name="Floudas D."/>
            <person name="Sun H."/>
            <person name="Yadav J.S."/>
            <person name="Pangilinan J."/>
            <person name="Larsson K.H."/>
            <person name="Matsuura K."/>
            <person name="Barry K."/>
            <person name="Labutti K."/>
            <person name="Kuo R."/>
            <person name="Ohm R.A."/>
            <person name="Bhattacharya S.S."/>
            <person name="Shirouzu T."/>
            <person name="Yoshinaga Y."/>
            <person name="Martin F.M."/>
            <person name="Grigoriev I.V."/>
            <person name="Hibbett D.S."/>
        </authorList>
    </citation>
    <scope>NUCLEOTIDE SEQUENCE [LARGE SCALE GENOMIC DNA]</scope>
    <source>
        <strain evidence="1 2">HHB12029</strain>
    </source>
</reference>
<protein>
    <submittedName>
        <fullName evidence="1">Uncharacterized protein</fullName>
    </submittedName>
</protein>
<name>A0A165HBS8_EXIGL</name>
<dbReference type="Proteomes" id="UP000077266">
    <property type="component" value="Unassembled WGS sequence"/>
</dbReference>
<organism evidence="1 2">
    <name type="scientific">Exidia glandulosa HHB12029</name>
    <dbReference type="NCBI Taxonomy" id="1314781"/>
    <lineage>
        <taxon>Eukaryota</taxon>
        <taxon>Fungi</taxon>
        <taxon>Dikarya</taxon>
        <taxon>Basidiomycota</taxon>
        <taxon>Agaricomycotina</taxon>
        <taxon>Agaricomycetes</taxon>
        <taxon>Auriculariales</taxon>
        <taxon>Exidiaceae</taxon>
        <taxon>Exidia</taxon>
    </lineage>
</organism>
<keyword evidence="2" id="KW-1185">Reference proteome</keyword>
<accession>A0A165HBS8</accession>
<sequence length="220" mass="24128">MFANSRFAPSPPVLHSKPRVLPFTSVRNVHAKFGTRTFCRCSCGRRTGSECNSCAKFGQRSVPSEACPLVAPRVYTSTQNCNRAPFIVGAASSAMASEHAVERPREVPNAYLLSLTMGESGAVGHVRNALAKPQALTFGRRCRTAPIRTRRSTRYFRAKCTRARPYHTNPEPECLQPSVALSGERQRRPRMTYSSCARVCVPSRSLTRAASGTLPFLGPP</sequence>
<proteinExistence type="predicted"/>
<dbReference type="EMBL" id="KV426021">
    <property type="protein sequence ID" value="KZV91732.1"/>
    <property type="molecule type" value="Genomic_DNA"/>
</dbReference>
<gene>
    <name evidence="1" type="ORF">EXIGLDRAFT_90215</name>
</gene>
<evidence type="ECO:0000313" key="2">
    <source>
        <dbReference type="Proteomes" id="UP000077266"/>
    </source>
</evidence>
<dbReference type="InParanoid" id="A0A165HBS8"/>